<dbReference type="RefSeq" id="WP_154236772.1">
    <property type="nucleotide sequence ID" value="NZ_WKNS01000007.1"/>
</dbReference>
<sequence length="91" mass="10639">MLMDNTLELPGITDSNIKITRFSAESVNGEKRNVIEARLTYNVDRCPYCESEKVVRNGSKILHTRLTELHQERFEMKLYKQRYLCKGRTAS</sequence>
<protein>
    <recommendedName>
        <fullName evidence="1">Transposase IS204/IS1001/IS1096/IS1165 zinc-finger domain-containing protein</fullName>
    </recommendedName>
</protein>
<evidence type="ECO:0000259" key="1">
    <source>
        <dbReference type="Pfam" id="PF14690"/>
    </source>
</evidence>
<reference evidence="2" key="1">
    <citation type="journal article" date="2019" name="Nat. Med.">
        <title>A library of human gut bacterial isolates paired with longitudinal multiomics data enables mechanistic microbiome research.</title>
        <authorList>
            <person name="Poyet M."/>
            <person name="Groussin M."/>
            <person name="Gibbons S.M."/>
            <person name="Avila-Pacheco J."/>
            <person name="Jiang X."/>
            <person name="Kearney S.M."/>
            <person name="Perrotta A.R."/>
            <person name="Berdy B."/>
            <person name="Zhao S."/>
            <person name="Lieberman T.D."/>
            <person name="Swanson P.K."/>
            <person name="Smith M."/>
            <person name="Roesemann S."/>
            <person name="Alexander J.E."/>
            <person name="Rich S.A."/>
            <person name="Livny J."/>
            <person name="Vlamakis H."/>
            <person name="Clish C."/>
            <person name="Bullock K."/>
            <person name="Deik A."/>
            <person name="Scott J."/>
            <person name="Pierce K.A."/>
            <person name="Xavier R.J."/>
            <person name="Alm E.J."/>
        </authorList>
    </citation>
    <scope>NUCLEOTIDE SEQUENCE</scope>
    <source>
        <strain evidence="2">BIOML-A18</strain>
    </source>
</reference>
<dbReference type="EMBL" id="WKOD01000006">
    <property type="protein sequence ID" value="MSA68108.1"/>
    <property type="molecule type" value="Genomic_DNA"/>
</dbReference>
<comment type="caution">
    <text evidence="2">The sequence shown here is derived from an EMBL/GenBank/DDBJ whole genome shotgun (WGS) entry which is preliminary data.</text>
</comment>
<evidence type="ECO:0000313" key="2">
    <source>
        <dbReference type="EMBL" id="MSA68108.1"/>
    </source>
</evidence>
<organism evidence="2">
    <name type="scientific">Ligilactobacillus ruminis</name>
    <dbReference type="NCBI Taxonomy" id="1623"/>
    <lineage>
        <taxon>Bacteria</taxon>
        <taxon>Bacillati</taxon>
        <taxon>Bacillota</taxon>
        <taxon>Bacilli</taxon>
        <taxon>Lactobacillales</taxon>
        <taxon>Lactobacillaceae</taxon>
        <taxon>Ligilactobacillus</taxon>
    </lineage>
</organism>
<dbReference type="AlphaFoldDB" id="A0A6A8GPK0"/>
<dbReference type="Pfam" id="PF14690">
    <property type="entry name" value="Zn_ribbon_ISL3"/>
    <property type="match status" value="1"/>
</dbReference>
<dbReference type="InterPro" id="IPR029261">
    <property type="entry name" value="Transposase_Znf"/>
</dbReference>
<proteinExistence type="predicted"/>
<accession>A0A6A8GPK0</accession>
<name>A0A6A8GPK0_9LACO</name>
<feature type="domain" description="Transposase IS204/IS1001/IS1096/IS1165 zinc-finger" evidence="1">
    <location>
        <begin position="44"/>
        <end position="86"/>
    </location>
</feature>
<gene>
    <name evidence="2" type="ORF">GKC89_03070</name>
</gene>